<dbReference type="PANTHER" id="PTHR48040:SF12">
    <property type="entry name" value="ABC TRANSPORTER G FAMILY MEMBER 32-LIKE ISOFORM X1"/>
    <property type="match status" value="1"/>
</dbReference>
<feature type="transmembrane region" description="Helical" evidence="1">
    <location>
        <begin position="12"/>
        <end position="30"/>
    </location>
</feature>
<keyword evidence="1" id="KW-1133">Transmembrane helix</keyword>
<reference evidence="2" key="1">
    <citation type="journal article" date="2017" name="Nature">
        <title>The sunflower genome provides insights into oil metabolism, flowering and Asterid evolution.</title>
        <authorList>
            <person name="Badouin H."/>
            <person name="Gouzy J."/>
            <person name="Grassa C.J."/>
            <person name="Murat F."/>
            <person name="Staton S.E."/>
            <person name="Cottret L."/>
            <person name="Lelandais-Briere C."/>
            <person name="Owens G.L."/>
            <person name="Carrere S."/>
            <person name="Mayjonade B."/>
            <person name="Legrand L."/>
            <person name="Gill N."/>
            <person name="Kane N.C."/>
            <person name="Bowers J.E."/>
            <person name="Hubner S."/>
            <person name="Bellec A."/>
            <person name="Berard A."/>
            <person name="Berges H."/>
            <person name="Blanchet N."/>
            <person name="Boniface M.C."/>
            <person name="Brunel D."/>
            <person name="Catrice O."/>
            <person name="Chaidir N."/>
            <person name="Claudel C."/>
            <person name="Donnadieu C."/>
            <person name="Faraut T."/>
            <person name="Fievet G."/>
            <person name="Helmstetter N."/>
            <person name="King M."/>
            <person name="Knapp S.J."/>
            <person name="Lai Z."/>
            <person name="Le Paslier M.C."/>
            <person name="Lippi Y."/>
            <person name="Lorenzon L."/>
            <person name="Mandel J.R."/>
            <person name="Marage G."/>
            <person name="Marchand G."/>
            <person name="Marquand E."/>
            <person name="Bret-Mestries E."/>
            <person name="Morien E."/>
            <person name="Nambeesan S."/>
            <person name="Nguyen T."/>
            <person name="Pegot-Espagnet P."/>
            <person name="Pouilly N."/>
            <person name="Raftis F."/>
            <person name="Sallet E."/>
            <person name="Schiex T."/>
            <person name="Thomas J."/>
            <person name="Vandecasteele C."/>
            <person name="Vares D."/>
            <person name="Vear F."/>
            <person name="Vautrin S."/>
            <person name="Crespi M."/>
            <person name="Mangin B."/>
            <person name="Burke J.M."/>
            <person name="Salse J."/>
            <person name="Munos S."/>
            <person name="Vincourt P."/>
            <person name="Rieseberg L.H."/>
            <person name="Langlade N.B."/>
        </authorList>
    </citation>
    <scope>NUCLEOTIDE SEQUENCE</scope>
    <source>
        <tissue evidence="2">Leaves</tissue>
    </source>
</reference>
<reference evidence="2" key="2">
    <citation type="submission" date="2020-06" db="EMBL/GenBank/DDBJ databases">
        <title>Helianthus annuus Genome sequencing and assembly Release 2.</title>
        <authorList>
            <person name="Gouzy J."/>
            <person name="Langlade N."/>
            <person name="Munos S."/>
        </authorList>
    </citation>
    <scope>NUCLEOTIDE SEQUENCE</scope>
    <source>
        <tissue evidence="2">Leaves</tissue>
    </source>
</reference>
<name>A0A9K3JPJ9_HELAN</name>
<dbReference type="EMBL" id="MNCJ02000317">
    <property type="protein sequence ID" value="KAF5818859.1"/>
    <property type="molecule type" value="Genomic_DNA"/>
</dbReference>
<evidence type="ECO:0000313" key="2">
    <source>
        <dbReference type="EMBL" id="KAF5818859.1"/>
    </source>
</evidence>
<dbReference type="PANTHER" id="PTHR48040">
    <property type="entry name" value="PLEIOTROPIC DRUG RESISTANCE PROTEIN 1-LIKE ISOFORM X1"/>
    <property type="match status" value="1"/>
</dbReference>
<protein>
    <submittedName>
        <fullName evidence="2">Uncharacterized protein</fullName>
    </submittedName>
</protein>
<keyword evidence="1" id="KW-0812">Transmembrane</keyword>
<sequence length="147" mass="17382">MDFFTYGSELKAPLLMLHASVLIILHFVYMSMYEILMNHYEYVPVEFFLEVVKSNFLGSSLSRELSIPFDTCHNHPAAISTHTYGIERMKLLKISFKWQMLLLKRESLVYIFKYFQRHAMAESTLEATLQYQSSQHKAPLSPRYFRL</sequence>
<organism evidence="2 3">
    <name type="scientific">Helianthus annuus</name>
    <name type="common">Common sunflower</name>
    <dbReference type="NCBI Taxonomy" id="4232"/>
    <lineage>
        <taxon>Eukaryota</taxon>
        <taxon>Viridiplantae</taxon>
        <taxon>Streptophyta</taxon>
        <taxon>Embryophyta</taxon>
        <taxon>Tracheophyta</taxon>
        <taxon>Spermatophyta</taxon>
        <taxon>Magnoliopsida</taxon>
        <taxon>eudicotyledons</taxon>
        <taxon>Gunneridae</taxon>
        <taxon>Pentapetalae</taxon>
        <taxon>asterids</taxon>
        <taxon>campanulids</taxon>
        <taxon>Asterales</taxon>
        <taxon>Asteraceae</taxon>
        <taxon>Asteroideae</taxon>
        <taxon>Heliantheae alliance</taxon>
        <taxon>Heliantheae</taxon>
        <taxon>Helianthus</taxon>
    </lineage>
</organism>
<evidence type="ECO:0000256" key="1">
    <source>
        <dbReference type="SAM" id="Phobius"/>
    </source>
</evidence>
<evidence type="ECO:0000313" key="3">
    <source>
        <dbReference type="Proteomes" id="UP000215914"/>
    </source>
</evidence>
<dbReference type="Gramene" id="mRNA:HanXRQr2_Chr02g0070921">
    <property type="protein sequence ID" value="mRNA:HanXRQr2_Chr02g0070921"/>
    <property type="gene ID" value="HanXRQr2_Chr02g0070921"/>
</dbReference>
<keyword evidence="1" id="KW-0472">Membrane</keyword>
<keyword evidence="3" id="KW-1185">Reference proteome</keyword>
<dbReference type="AlphaFoldDB" id="A0A9K3JPJ9"/>
<accession>A0A9K3JPJ9</accession>
<proteinExistence type="predicted"/>
<gene>
    <name evidence="2" type="ORF">HanXRQr2_Chr02g0070921</name>
</gene>
<comment type="caution">
    <text evidence="2">The sequence shown here is derived from an EMBL/GenBank/DDBJ whole genome shotgun (WGS) entry which is preliminary data.</text>
</comment>
<dbReference type="Proteomes" id="UP000215914">
    <property type="component" value="Unassembled WGS sequence"/>
</dbReference>